<dbReference type="EMBL" id="JANPWB010000010">
    <property type="protein sequence ID" value="KAJ1135374.1"/>
    <property type="molecule type" value="Genomic_DNA"/>
</dbReference>
<dbReference type="AlphaFoldDB" id="A0AAV7Q530"/>
<proteinExistence type="predicted"/>
<evidence type="ECO:0000313" key="2">
    <source>
        <dbReference type="EMBL" id="KAJ1135374.1"/>
    </source>
</evidence>
<feature type="compositionally biased region" description="Pro residues" evidence="1">
    <location>
        <begin position="90"/>
        <end position="101"/>
    </location>
</feature>
<accession>A0AAV7Q530</accession>
<reference evidence="2" key="1">
    <citation type="journal article" date="2022" name="bioRxiv">
        <title>Sequencing and chromosome-scale assembly of the giantPleurodeles waltlgenome.</title>
        <authorList>
            <person name="Brown T."/>
            <person name="Elewa A."/>
            <person name="Iarovenko S."/>
            <person name="Subramanian E."/>
            <person name="Araus A.J."/>
            <person name="Petzold A."/>
            <person name="Susuki M."/>
            <person name="Suzuki K.-i.T."/>
            <person name="Hayashi T."/>
            <person name="Toyoda A."/>
            <person name="Oliveira C."/>
            <person name="Osipova E."/>
            <person name="Leigh N.D."/>
            <person name="Simon A."/>
            <person name="Yun M.H."/>
        </authorList>
    </citation>
    <scope>NUCLEOTIDE SEQUENCE</scope>
    <source>
        <strain evidence="2">20211129_DDA</strain>
        <tissue evidence="2">Liver</tissue>
    </source>
</reference>
<feature type="compositionally biased region" description="Polar residues" evidence="1">
    <location>
        <begin position="146"/>
        <end position="161"/>
    </location>
</feature>
<feature type="region of interest" description="Disordered" evidence="1">
    <location>
        <begin position="1"/>
        <end position="161"/>
    </location>
</feature>
<evidence type="ECO:0000313" key="3">
    <source>
        <dbReference type="Proteomes" id="UP001066276"/>
    </source>
</evidence>
<feature type="compositionally biased region" description="Basic and acidic residues" evidence="1">
    <location>
        <begin position="14"/>
        <end position="24"/>
    </location>
</feature>
<dbReference type="Proteomes" id="UP001066276">
    <property type="component" value="Chromosome 6"/>
</dbReference>
<sequence length="161" mass="18714">MLQHPPHALQDLPLDPHRHQEDRHPRPRHQPPGLREHPIRRHHHQAAEETTTDPERCRTTHPGHTPPPPHFRTPEETSLAPSQQEDHLPTPHPRTQSPPRPRTQNHQQPRLLLHHSTHSTLDRTGPGSRTPYPQSHRRRKILLFPSSENLELSAQPPSRHT</sequence>
<name>A0AAV7Q530_PLEWA</name>
<evidence type="ECO:0000256" key="1">
    <source>
        <dbReference type="SAM" id="MobiDB-lite"/>
    </source>
</evidence>
<protein>
    <submittedName>
        <fullName evidence="2">Uncharacterized protein</fullName>
    </submittedName>
</protein>
<gene>
    <name evidence="2" type="ORF">NDU88_001814</name>
</gene>
<keyword evidence="3" id="KW-1185">Reference proteome</keyword>
<organism evidence="2 3">
    <name type="scientific">Pleurodeles waltl</name>
    <name type="common">Iberian ribbed newt</name>
    <dbReference type="NCBI Taxonomy" id="8319"/>
    <lineage>
        <taxon>Eukaryota</taxon>
        <taxon>Metazoa</taxon>
        <taxon>Chordata</taxon>
        <taxon>Craniata</taxon>
        <taxon>Vertebrata</taxon>
        <taxon>Euteleostomi</taxon>
        <taxon>Amphibia</taxon>
        <taxon>Batrachia</taxon>
        <taxon>Caudata</taxon>
        <taxon>Salamandroidea</taxon>
        <taxon>Salamandridae</taxon>
        <taxon>Pleurodelinae</taxon>
        <taxon>Pleurodeles</taxon>
    </lineage>
</organism>
<comment type="caution">
    <text evidence="2">The sequence shown here is derived from an EMBL/GenBank/DDBJ whole genome shotgun (WGS) entry which is preliminary data.</text>
</comment>